<feature type="domain" description="RCC1-like" evidence="5">
    <location>
        <begin position="161"/>
        <end position="571"/>
    </location>
</feature>
<dbReference type="PROSITE" id="PS00626">
    <property type="entry name" value="RCC1_2"/>
    <property type="match status" value="2"/>
</dbReference>
<feature type="repeat" description="RCC1" evidence="3">
    <location>
        <begin position="295"/>
        <end position="347"/>
    </location>
</feature>
<feature type="repeat" description="RCC1" evidence="3">
    <location>
        <begin position="159"/>
        <end position="215"/>
    </location>
</feature>
<evidence type="ECO:0000259" key="5">
    <source>
        <dbReference type="Pfam" id="PF25390"/>
    </source>
</evidence>
<gene>
    <name evidence="6" type="ORF">N7456_005441</name>
</gene>
<dbReference type="PROSITE" id="PS00625">
    <property type="entry name" value="RCC1_1"/>
    <property type="match status" value="1"/>
</dbReference>
<reference evidence="6" key="2">
    <citation type="journal article" date="2023" name="IMA Fungus">
        <title>Comparative genomic study of the Penicillium genus elucidates a diverse pangenome and 15 lateral gene transfer events.</title>
        <authorList>
            <person name="Petersen C."/>
            <person name="Sorensen T."/>
            <person name="Nielsen M.R."/>
            <person name="Sondergaard T.E."/>
            <person name="Sorensen J.L."/>
            <person name="Fitzpatrick D.A."/>
            <person name="Frisvad J.C."/>
            <person name="Nielsen K.L."/>
        </authorList>
    </citation>
    <scope>NUCLEOTIDE SEQUENCE</scope>
    <source>
        <strain evidence="6">IBT 30069</strain>
    </source>
</reference>
<dbReference type="InterPro" id="IPR058923">
    <property type="entry name" value="RCC1-like_dom"/>
</dbReference>
<dbReference type="PANTHER" id="PTHR45982">
    <property type="entry name" value="REGULATOR OF CHROMOSOME CONDENSATION"/>
    <property type="match status" value="1"/>
</dbReference>
<feature type="compositionally biased region" description="Basic and acidic residues" evidence="4">
    <location>
        <begin position="61"/>
        <end position="85"/>
    </location>
</feature>
<evidence type="ECO:0000256" key="4">
    <source>
        <dbReference type="SAM" id="MobiDB-lite"/>
    </source>
</evidence>
<dbReference type="InterPro" id="IPR051553">
    <property type="entry name" value="Ran_GTPase-activating"/>
</dbReference>
<dbReference type="InterPro" id="IPR009091">
    <property type="entry name" value="RCC1/BLIP-II"/>
</dbReference>
<keyword evidence="2" id="KW-0677">Repeat</keyword>
<dbReference type="GO" id="GO:0005737">
    <property type="term" value="C:cytoplasm"/>
    <property type="evidence" value="ECO:0007669"/>
    <property type="project" value="TreeGrafter"/>
</dbReference>
<feature type="compositionally biased region" description="Low complexity" evidence="4">
    <location>
        <begin position="92"/>
        <end position="105"/>
    </location>
</feature>
<dbReference type="OrthoDB" id="61110at2759"/>
<feature type="region of interest" description="Disordered" evidence="4">
    <location>
        <begin position="1"/>
        <end position="147"/>
    </location>
</feature>
<dbReference type="Proteomes" id="UP001149165">
    <property type="component" value="Unassembled WGS sequence"/>
</dbReference>
<name>A0A9W9KK66_9EURO</name>
<dbReference type="PRINTS" id="PR00633">
    <property type="entry name" value="RCCNDNSATION"/>
</dbReference>
<feature type="compositionally biased region" description="Basic and acidic residues" evidence="4">
    <location>
        <begin position="231"/>
        <end position="243"/>
    </location>
</feature>
<sequence length="578" mass="61450">MPPKKAAAASASAPKKDAPKTKPATTKSTTTKATATKASSTKATSTKTAEAKPGRGRPKKMSTEDAPKASVKKEKKEKETTEAPKKTKTAKTTKTTKTTTTTSAASKKRKAEDEEEEKPREPKKPRVIAQPRERKAKAPAKPKATKPKVAINEAPKTRLNVYVCGEGSSGELGLGTAKNVIDVKRPRLNQLLAADKVGVVQLAIGGMHCVALTHDNKLLSWGVNDQGALGRDTEWDGGYKDMDDGSDSDSDDEDSGLNPRESTPTEIPASSFPEGTIFVQVAAADSASFALTDDGQVYGWGTFRSNDGILGFDPVHEVQKTPILLPDLKNIKYLTCGSNHALALNDKGAVFSWGSGQQNQLGRRIVERNKLNGLQPREFGLPKNIVHIGSGAYHSFAVHSSGKVYAWGLNSFGATALREGAGDDEAAVVHPVLVKALSSRNIAQVVGGSHHSIARTTDGECLVWGRLDGFQSGLKLDALSNDAVIKDERGRPRILIEPTIVPGIKAEWVSASSDHSLAIDADGRAWSWGFSANYQTGQGTADDIEVATIIDNTAVRGKKLNWAGAGGQFSAFTDPANV</sequence>
<dbReference type="InterPro" id="IPR000408">
    <property type="entry name" value="Reg_chr_condens"/>
</dbReference>
<feature type="compositionally biased region" description="Low complexity" evidence="4">
    <location>
        <begin position="1"/>
        <end position="13"/>
    </location>
</feature>
<dbReference type="GO" id="GO:0005085">
    <property type="term" value="F:guanyl-nucleotide exchange factor activity"/>
    <property type="evidence" value="ECO:0007669"/>
    <property type="project" value="TreeGrafter"/>
</dbReference>
<feature type="compositionally biased region" description="Low complexity" evidence="4">
    <location>
        <begin position="21"/>
        <end position="48"/>
    </location>
</feature>
<dbReference type="SUPFAM" id="SSF50985">
    <property type="entry name" value="RCC1/BLIP-II"/>
    <property type="match status" value="1"/>
</dbReference>
<evidence type="ECO:0000256" key="1">
    <source>
        <dbReference type="ARBA" id="ARBA00022658"/>
    </source>
</evidence>
<dbReference type="PROSITE" id="PS50012">
    <property type="entry name" value="RCC1_3"/>
    <property type="match status" value="5"/>
</dbReference>
<dbReference type="Gene3D" id="2.130.10.30">
    <property type="entry name" value="Regulator of chromosome condensation 1/beta-lactamase-inhibitor protein II"/>
    <property type="match status" value="1"/>
</dbReference>
<dbReference type="Pfam" id="PF25390">
    <property type="entry name" value="WD40_RLD"/>
    <property type="match status" value="1"/>
</dbReference>
<organism evidence="6 7">
    <name type="scientific">Penicillium angulare</name>
    <dbReference type="NCBI Taxonomy" id="116970"/>
    <lineage>
        <taxon>Eukaryota</taxon>
        <taxon>Fungi</taxon>
        <taxon>Dikarya</taxon>
        <taxon>Ascomycota</taxon>
        <taxon>Pezizomycotina</taxon>
        <taxon>Eurotiomycetes</taxon>
        <taxon>Eurotiomycetidae</taxon>
        <taxon>Eurotiales</taxon>
        <taxon>Aspergillaceae</taxon>
        <taxon>Penicillium</taxon>
    </lineage>
</organism>
<evidence type="ECO:0000313" key="7">
    <source>
        <dbReference type="Proteomes" id="UP001149165"/>
    </source>
</evidence>
<feature type="compositionally biased region" description="Basic residues" evidence="4">
    <location>
        <begin position="134"/>
        <end position="146"/>
    </location>
</feature>
<reference evidence="6" key="1">
    <citation type="submission" date="2022-11" db="EMBL/GenBank/DDBJ databases">
        <authorList>
            <person name="Petersen C."/>
        </authorList>
    </citation>
    <scope>NUCLEOTIDE SEQUENCE</scope>
    <source>
        <strain evidence="6">IBT 30069</strain>
    </source>
</reference>
<comment type="caution">
    <text evidence="6">The sequence shown here is derived from an EMBL/GenBank/DDBJ whole genome shotgun (WGS) entry which is preliminary data.</text>
</comment>
<feature type="repeat" description="RCC1" evidence="3">
    <location>
        <begin position="348"/>
        <end position="401"/>
    </location>
</feature>
<evidence type="ECO:0000313" key="6">
    <source>
        <dbReference type="EMBL" id="KAJ5108766.1"/>
    </source>
</evidence>
<dbReference type="AlphaFoldDB" id="A0A9W9KK66"/>
<proteinExistence type="predicted"/>
<feature type="repeat" description="RCC1" evidence="3">
    <location>
        <begin position="216"/>
        <end position="294"/>
    </location>
</feature>
<dbReference type="EMBL" id="JAPQKH010000003">
    <property type="protein sequence ID" value="KAJ5108766.1"/>
    <property type="molecule type" value="Genomic_DNA"/>
</dbReference>
<evidence type="ECO:0000256" key="3">
    <source>
        <dbReference type="PROSITE-ProRule" id="PRU00235"/>
    </source>
</evidence>
<keyword evidence="1" id="KW-0344">Guanine-nucleotide releasing factor</keyword>
<feature type="region of interest" description="Disordered" evidence="4">
    <location>
        <begin position="230"/>
        <end position="271"/>
    </location>
</feature>
<feature type="compositionally biased region" description="Acidic residues" evidence="4">
    <location>
        <begin position="244"/>
        <end position="255"/>
    </location>
</feature>
<accession>A0A9W9KK66</accession>
<evidence type="ECO:0000256" key="2">
    <source>
        <dbReference type="ARBA" id="ARBA00022737"/>
    </source>
</evidence>
<keyword evidence="7" id="KW-1185">Reference proteome</keyword>
<feature type="repeat" description="RCC1" evidence="3">
    <location>
        <begin position="402"/>
        <end position="458"/>
    </location>
</feature>
<protein>
    <submittedName>
        <fullName evidence="6">Ran exchange factor Prp20/Pim1</fullName>
    </submittedName>
</protein>
<dbReference type="PANTHER" id="PTHR45982:SF1">
    <property type="entry name" value="REGULATOR OF CHROMOSOME CONDENSATION"/>
    <property type="match status" value="1"/>
</dbReference>